<keyword evidence="3" id="KW-1185">Reference proteome</keyword>
<evidence type="ECO:0000313" key="3">
    <source>
        <dbReference type="Proteomes" id="UP000054047"/>
    </source>
</evidence>
<sequence length="85" mass="9330">MLFVSLERTESTGQLWLARGTNGRIAGARSVHPKINGSQGDQEMAVNVYEECPGYSIEPMGPEKKATSVPEFTPNHECQESHSKP</sequence>
<protein>
    <submittedName>
        <fullName evidence="2">Uncharacterized protein</fullName>
    </submittedName>
</protein>
<feature type="region of interest" description="Disordered" evidence="1">
    <location>
        <begin position="59"/>
        <end position="85"/>
    </location>
</feature>
<evidence type="ECO:0000256" key="1">
    <source>
        <dbReference type="SAM" id="MobiDB-lite"/>
    </source>
</evidence>
<gene>
    <name evidence="2" type="ORF">ANCDUO_05565</name>
</gene>
<proteinExistence type="predicted"/>
<organism evidence="2 3">
    <name type="scientific">Ancylostoma duodenale</name>
    <dbReference type="NCBI Taxonomy" id="51022"/>
    <lineage>
        <taxon>Eukaryota</taxon>
        <taxon>Metazoa</taxon>
        <taxon>Ecdysozoa</taxon>
        <taxon>Nematoda</taxon>
        <taxon>Chromadorea</taxon>
        <taxon>Rhabditida</taxon>
        <taxon>Rhabditina</taxon>
        <taxon>Rhabditomorpha</taxon>
        <taxon>Strongyloidea</taxon>
        <taxon>Ancylostomatidae</taxon>
        <taxon>Ancylostomatinae</taxon>
        <taxon>Ancylostoma</taxon>
    </lineage>
</organism>
<reference evidence="2 3" key="1">
    <citation type="submission" date="2013-12" db="EMBL/GenBank/DDBJ databases">
        <title>Draft genome of the parsitic nematode Ancylostoma duodenale.</title>
        <authorList>
            <person name="Mitreva M."/>
        </authorList>
    </citation>
    <scope>NUCLEOTIDE SEQUENCE [LARGE SCALE GENOMIC DNA]</scope>
    <source>
        <strain evidence="2 3">Zhejiang</strain>
    </source>
</reference>
<dbReference type="EMBL" id="KN728231">
    <property type="protein sequence ID" value="KIH64130.1"/>
    <property type="molecule type" value="Genomic_DNA"/>
</dbReference>
<evidence type="ECO:0000313" key="2">
    <source>
        <dbReference type="EMBL" id="KIH64130.1"/>
    </source>
</evidence>
<dbReference type="Proteomes" id="UP000054047">
    <property type="component" value="Unassembled WGS sequence"/>
</dbReference>
<dbReference type="OrthoDB" id="5903432at2759"/>
<dbReference type="AlphaFoldDB" id="A0A0C2GS42"/>
<accession>A0A0C2GS42</accession>
<name>A0A0C2GS42_9BILA</name>